<dbReference type="GO" id="GO:0003984">
    <property type="term" value="F:acetolactate synthase activity"/>
    <property type="evidence" value="ECO:0007669"/>
    <property type="project" value="TreeGrafter"/>
</dbReference>
<comment type="pathway">
    <text evidence="2">Amino-acid biosynthesis; L-valine biosynthesis; L-valine from pyruvate: step 1/4.</text>
</comment>
<dbReference type="Gene3D" id="3.30.70.260">
    <property type="match status" value="1"/>
</dbReference>
<keyword evidence="5" id="KW-0100">Branched-chain amino acid biosynthesis</keyword>
<dbReference type="InterPro" id="IPR054480">
    <property type="entry name" value="AHAS_small-like_ACT"/>
</dbReference>
<proteinExistence type="inferred from homology"/>
<dbReference type="InterPro" id="IPR019455">
    <property type="entry name" value="Acetolactate_synth_ssu_C"/>
</dbReference>
<accession>A0A6J6HL55</accession>
<evidence type="ECO:0000313" key="8">
    <source>
        <dbReference type="EMBL" id="CAB4613696.1"/>
    </source>
</evidence>
<protein>
    <submittedName>
        <fullName evidence="8">Unannotated protein</fullName>
    </submittedName>
</protein>
<evidence type="ECO:0000256" key="5">
    <source>
        <dbReference type="ARBA" id="ARBA00023304"/>
    </source>
</evidence>
<dbReference type="GO" id="GO:0005829">
    <property type="term" value="C:cytosol"/>
    <property type="evidence" value="ECO:0007669"/>
    <property type="project" value="TreeGrafter"/>
</dbReference>
<dbReference type="InterPro" id="IPR004789">
    <property type="entry name" value="Acetalactate_synth_ssu"/>
</dbReference>
<dbReference type="FunFam" id="3.30.70.260:FF:000001">
    <property type="entry name" value="Acetolactate synthase, small subunit"/>
    <property type="match status" value="1"/>
</dbReference>
<evidence type="ECO:0000313" key="7">
    <source>
        <dbReference type="EMBL" id="CAB4603957.1"/>
    </source>
</evidence>
<dbReference type="Pfam" id="PF10369">
    <property type="entry name" value="ALS_ss_C"/>
    <property type="match status" value="1"/>
</dbReference>
<dbReference type="UniPathway" id="UPA00047">
    <property type="reaction ID" value="UER00055"/>
</dbReference>
<dbReference type="InterPro" id="IPR045865">
    <property type="entry name" value="ACT-like_dom_sf"/>
</dbReference>
<dbReference type="AlphaFoldDB" id="A0A6J6HL55"/>
<name>A0A6J6HL55_9ZZZZ</name>
<dbReference type="PANTHER" id="PTHR30239:SF0">
    <property type="entry name" value="ACETOLACTATE SYNTHASE SMALL SUBUNIT 1, CHLOROPLASTIC"/>
    <property type="match status" value="1"/>
</dbReference>
<comment type="pathway">
    <text evidence="1">Amino-acid biosynthesis; L-isoleucine biosynthesis; L-isoleucine from 2-oxobutanoate: step 1/4.</text>
</comment>
<comment type="similarity">
    <text evidence="3">Belongs to the acetolactate synthase small subunit family.</text>
</comment>
<dbReference type="CDD" id="cd04878">
    <property type="entry name" value="ACT_AHAS"/>
    <property type="match status" value="1"/>
</dbReference>
<evidence type="ECO:0000256" key="2">
    <source>
        <dbReference type="ARBA" id="ARBA00005025"/>
    </source>
</evidence>
<dbReference type="InterPro" id="IPR039557">
    <property type="entry name" value="AHAS_ACT"/>
</dbReference>
<dbReference type="NCBIfam" id="TIGR00119">
    <property type="entry name" value="acolac_sm"/>
    <property type="match status" value="1"/>
</dbReference>
<dbReference type="GO" id="GO:0009097">
    <property type="term" value="P:isoleucine biosynthetic process"/>
    <property type="evidence" value="ECO:0007669"/>
    <property type="project" value="UniProtKB-UniPathway"/>
</dbReference>
<dbReference type="GO" id="GO:0009099">
    <property type="term" value="P:L-valine biosynthetic process"/>
    <property type="evidence" value="ECO:0007669"/>
    <property type="project" value="UniProtKB-UniPathway"/>
</dbReference>
<dbReference type="Gene3D" id="3.30.70.1150">
    <property type="entry name" value="ACT-like. Chain A, domain 2"/>
    <property type="match status" value="1"/>
</dbReference>
<evidence type="ECO:0000256" key="4">
    <source>
        <dbReference type="ARBA" id="ARBA00022605"/>
    </source>
</evidence>
<dbReference type="PROSITE" id="PS51671">
    <property type="entry name" value="ACT"/>
    <property type="match status" value="1"/>
</dbReference>
<organism evidence="8">
    <name type="scientific">freshwater metagenome</name>
    <dbReference type="NCBI Taxonomy" id="449393"/>
    <lineage>
        <taxon>unclassified sequences</taxon>
        <taxon>metagenomes</taxon>
        <taxon>ecological metagenomes</taxon>
    </lineage>
</organism>
<dbReference type="InterPro" id="IPR027271">
    <property type="entry name" value="Acetolactate_synth/TF_NikR_C"/>
</dbReference>
<evidence type="ECO:0000256" key="3">
    <source>
        <dbReference type="ARBA" id="ARBA00006341"/>
    </source>
</evidence>
<dbReference type="SUPFAM" id="SSF55021">
    <property type="entry name" value="ACT-like"/>
    <property type="match status" value="2"/>
</dbReference>
<dbReference type="GO" id="GO:1990610">
    <property type="term" value="F:acetolactate synthase regulator activity"/>
    <property type="evidence" value="ECO:0007669"/>
    <property type="project" value="InterPro"/>
</dbReference>
<feature type="domain" description="ACT" evidence="6">
    <location>
        <begin position="18"/>
        <end position="93"/>
    </location>
</feature>
<dbReference type="NCBIfam" id="NF008864">
    <property type="entry name" value="PRK11895.1"/>
    <property type="match status" value="1"/>
</dbReference>
<dbReference type="Pfam" id="PF22629">
    <property type="entry name" value="ACT_AHAS_ss"/>
    <property type="match status" value="1"/>
</dbReference>
<dbReference type="EMBL" id="CAEZUZ010000051">
    <property type="protein sequence ID" value="CAB4613696.1"/>
    <property type="molecule type" value="Genomic_DNA"/>
</dbReference>
<evidence type="ECO:0000256" key="1">
    <source>
        <dbReference type="ARBA" id="ARBA00004974"/>
    </source>
</evidence>
<dbReference type="InterPro" id="IPR002912">
    <property type="entry name" value="ACT_dom"/>
</dbReference>
<dbReference type="EMBL" id="CAEZUL010000111">
    <property type="protein sequence ID" value="CAB4603957.1"/>
    <property type="molecule type" value="Genomic_DNA"/>
</dbReference>
<evidence type="ECO:0000259" key="6">
    <source>
        <dbReference type="PROSITE" id="PS51671"/>
    </source>
</evidence>
<sequence length="185" mass="20565">MRTINSNNPFGDSHQHHVLSVLVQNRPGVLARVSGLFARRAYNIYSLAVAPTDDPLYSRITVVVDISETPLEQITKQLFKLIDVVRITELDPRKSVERELMLATVKIEDEQRGQVVELANIFEAKVLAVGIDAMTVSLDGTPEKLDDFEELLKGYGIVESQRTGRVALPKLEREARKGALKGKAS</sequence>
<keyword evidence="4" id="KW-0028">Amino-acid biosynthesis</keyword>
<reference evidence="8" key="1">
    <citation type="submission" date="2020-05" db="EMBL/GenBank/DDBJ databases">
        <authorList>
            <person name="Chiriac C."/>
            <person name="Salcher M."/>
            <person name="Ghai R."/>
            <person name="Kavagutti S V."/>
        </authorList>
    </citation>
    <scope>NUCLEOTIDE SEQUENCE</scope>
</reference>
<dbReference type="PANTHER" id="PTHR30239">
    <property type="entry name" value="ACETOLACTATE SYNTHASE SMALL SUBUNIT"/>
    <property type="match status" value="1"/>
</dbReference>
<dbReference type="UniPathway" id="UPA00049">
    <property type="reaction ID" value="UER00059"/>
</dbReference>
<gene>
    <name evidence="7" type="ORF">UFOPK1808_00967</name>
    <name evidence="8" type="ORF">UFOPK1889_00446</name>
</gene>